<keyword evidence="2" id="KW-1185">Reference proteome</keyword>
<evidence type="ECO:0000313" key="2">
    <source>
        <dbReference type="Proteomes" id="UP000295023"/>
    </source>
</evidence>
<evidence type="ECO:0000313" key="1">
    <source>
        <dbReference type="EMBL" id="TCZ64984.1"/>
    </source>
</evidence>
<gene>
    <name evidence="1" type="ORF">EXY23_06335</name>
</gene>
<dbReference type="AlphaFoldDB" id="A0A4R4DV39"/>
<organism evidence="1 2">
    <name type="scientific">Roseicella aquatilis</name>
    <dbReference type="NCBI Taxonomy" id="2527868"/>
    <lineage>
        <taxon>Bacteria</taxon>
        <taxon>Pseudomonadati</taxon>
        <taxon>Pseudomonadota</taxon>
        <taxon>Alphaproteobacteria</taxon>
        <taxon>Acetobacterales</taxon>
        <taxon>Roseomonadaceae</taxon>
        <taxon>Roseicella</taxon>
    </lineage>
</organism>
<comment type="caution">
    <text evidence="1">The sequence shown here is derived from an EMBL/GenBank/DDBJ whole genome shotgun (WGS) entry which is preliminary data.</text>
</comment>
<name>A0A4R4DV39_9PROT</name>
<protein>
    <submittedName>
        <fullName evidence="1">Uncharacterized protein</fullName>
    </submittedName>
</protein>
<dbReference type="EMBL" id="SKBM01000004">
    <property type="protein sequence ID" value="TCZ64984.1"/>
    <property type="molecule type" value="Genomic_DNA"/>
</dbReference>
<accession>A0A4R4DV39</accession>
<dbReference type="RefSeq" id="WP_132285741.1">
    <property type="nucleotide sequence ID" value="NZ_SKBM01000004.1"/>
</dbReference>
<proteinExistence type="predicted"/>
<reference evidence="1 2" key="1">
    <citation type="submission" date="2019-03" db="EMBL/GenBank/DDBJ databases">
        <title>Paracraurococcus aquatilis NE82 genome sequence.</title>
        <authorList>
            <person name="Zhao Y."/>
            <person name="Du Z."/>
        </authorList>
    </citation>
    <scope>NUCLEOTIDE SEQUENCE [LARGE SCALE GENOMIC DNA]</scope>
    <source>
        <strain evidence="1 2">NE82</strain>
    </source>
</reference>
<dbReference type="Proteomes" id="UP000295023">
    <property type="component" value="Unassembled WGS sequence"/>
</dbReference>
<sequence>MAPTLARVAGRDRLRLNPRHMASEDFAYVAEQAPDLFFWIGVTPPGAEMARGVEPFADLPGG</sequence>
<dbReference type="Gene3D" id="3.40.630.10">
    <property type="entry name" value="Zn peptidases"/>
    <property type="match status" value="1"/>
</dbReference>